<feature type="non-terminal residue" evidence="2">
    <location>
        <position position="75"/>
    </location>
</feature>
<feature type="region of interest" description="Disordered" evidence="1">
    <location>
        <begin position="40"/>
        <end position="59"/>
    </location>
</feature>
<dbReference type="Proteomes" id="UP000016936">
    <property type="component" value="Unassembled WGS sequence"/>
</dbReference>
<proteinExistence type="predicted"/>
<dbReference type="OrthoDB" id="3689617at2759"/>
<name>M2UWK6_COCH5</name>
<dbReference type="HOGENOM" id="CLU_2739661_0_0_1"/>
<dbReference type="OMA" id="RVDCQDN"/>
<accession>M2UWK6</accession>
<organism evidence="2 3">
    <name type="scientific">Cochliobolus heterostrophus (strain C5 / ATCC 48332 / race O)</name>
    <name type="common">Southern corn leaf blight fungus</name>
    <name type="synonym">Bipolaris maydis</name>
    <dbReference type="NCBI Taxonomy" id="701091"/>
    <lineage>
        <taxon>Eukaryota</taxon>
        <taxon>Fungi</taxon>
        <taxon>Dikarya</taxon>
        <taxon>Ascomycota</taxon>
        <taxon>Pezizomycotina</taxon>
        <taxon>Dothideomycetes</taxon>
        <taxon>Pleosporomycetidae</taxon>
        <taxon>Pleosporales</taxon>
        <taxon>Pleosporineae</taxon>
        <taxon>Pleosporaceae</taxon>
        <taxon>Bipolaris</taxon>
    </lineage>
</organism>
<keyword evidence="3" id="KW-1185">Reference proteome</keyword>
<evidence type="ECO:0000313" key="2">
    <source>
        <dbReference type="EMBL" id="EMD92192.1"/>
    </source>
</evidence>
<evidence type="ECO:0000313" key="3">
    <source>
        <dbReference type="Proteomes" id="UP000016936"/>
    </source>
</evidence>
<reference evidence="3" key="2">
    <citation type="journal article" date="2013" name="PLoS Genet.">
        <title>Comparative genome structure, secondary metabolite, and effector coding capacity across Cochliobolus pathogens.</title>
        <authorList>
            <person name="Condon B.J."/>
            <person name="Leng Y."/>
            <person name="Wu D."/>
            <person name="Bushley K.E."/>
            <person name="Ohm R.A."/>
            <person name="Otillar R."/>
            <person name="Martin J."/>
            <person name="Schackwitz W."/>
            <person name="Grimwood J."/>
            <person name="MohdZainudin N."/>
            <person name="Xue C."/>
            <person name="Wang R."/>
            <person name="Manning V.A."/>
            <person name="Dhillon B."/>
            <person name="Tu Z.J."/>
            <person name="Steffenson B.J."/>
            <person name="Salamov A."/>
            <person name="Sun H."/>
            <person name="Lowry S."/>
            <person name="LaButti K."/>
            <person name="Han J."/>
            <person name="Copeland A."/>
            <person name="Lindquist E."/>
            <person name="Barry K."/>
            <person name="Schmutz J."/>
            <person name="Baker S.E."/>
            <person name="Ciuffetti L.M."/>
            <person name="Grigoriev I.V."/>
            <person name="Zhong S."/>
            <person name="Turgeon B.G."/>
        </authorList>
    </citation>
    <scope>NUCLEOTIDE SEQUENCE [LARGE SCALE GENOMIC DNA]</scope>
    <source>
        <strain evidence="3">C5 / ATCC 48332 / race O</strain>
    </source>
</reference>
<reference evidence="2 3" key="1">
    <citation type="journal article" date="2012" name="PLoS Pathog.">
        <title>Diverse lifestyles and strategies of plant pathogenesis encoded in the genomes of eighteen Dothideomycetes fungi.</title>
        <authorList>
            <person name="Ohm R.A."/>
            <person name="Feau N."/>
            <person name="Henrissat B."/>
            <person name="Schoch C.L."/>
            <person name="Horwitz B.A."/>
            <person name="Barry K.W."/>
            <person name="Condon B.J."/>
            <person name="Copeland A.C."/>
            <person name="Dhillon B."/>
            <person name="Glaser F."/>
            <person name="Hesse C.N."/>
            <person name="Kosti I."/>
            <person name="LaButti K."/>
            <person name="Lindquist E.A."/>
            <person name="Lucas S."/>
            <person name="Salamov A.A."/>
            <person name="Bradshaw R.E."/>
            <person name="Ciuffetti L."/>
            <person name="Hamelin R.C."/>
            <person name="Kema G.H.J."/>
            <person name="Lawrence C."/>
            <person name="Scott J.A."/>
            <person name="Spatafora J.W."/>
            <person name="Turgeon B.G."/>
            <person name="de Wit P.J.G.M."/>
            <person name="Zhong S."/>
            <person name="Goodwin S.B."/>
            <person name="Grigoriev I.V."/>
        </authorList>
    </citation>
    <scope>NUCLEOTIDE SEQUENCE [LARGE SCALE GENOMIC DNA]</scope>
    <source>
        <strain evidence="3">C5 / ATCC 48332 / race O</strain>
    </source>
</reference>
<evidence type="ECO:0000256" key="1">
    <source>
        <dbReference type="SAM" id="MobiDB-lite"/>
    </source>
</evidence>
<protein>
    <submittedName>
        <fullName evidence="2">Uncharacterized protein</fullName>
    </submittedName>
</protein>
<dbReference type="EMBL" id="KB445575">
    <property type="protein sequence ID" value="EMD92192.1"/>
    <property type="molecule type" value="Genomic_DNA"/>
</dbReference>
<gene>
    <name evidence="2" type="ORF">COCHEDRAFT_1021086</name>
</gene>
<sequence length="75" mass="9001">MRDLLRPRKLLLNGGRTLRVDCQDNKTKVSREGIITSDKRDDWEQKRKRQKNKNRTKPGRLRQGYARYYALVVEN</sequence>
<dbReference type="AlphaFoldDB" id="M2UWK6"/>
<feature type="compositionally biased region" description="Basic residues" evidence="1">
    <location>
        <begin position="46"/>
        <end position="59"/>
    </location>
</feature>